<dbReference type="Proteomes" id="UP001139353">
    <property type="component" value="Unassembled WGS sequence"/>
</dbReference>
<organism evidence="2 3">
    <name type="scientific">Scleromatobacter humisilvae</name>
    <dbReference type="NCBI Taxonomy" id="2897159"/>
    <lineage>
        <taxon>Bacteria</taxon>
        <taxon>Pseudomonadati</taxon>
        <taxon>Pseudomonadota</taxon>
        <taxon>Betaproteobacteria</taxon>
        <taxon>Burkholderiales</taxon>
        <taxon>Sphaerotilaceae</taxon>
        <taxon>Scleromatobacter</taxon>
    </lineage>
</organism>
<name>A0A9X2C2F8_9BURK</name>
<dbReference type="Gene3D" id="3.20.20.80">
    <property type="entry name" value="Glycosidases"/>
    <property type="match status" value="1"/>
</dbReference>
<evidence type="ECO:0000313" key="2">
    <source>
        <dbReference type="EMBL" id="MCK9689267.1"/>
    </source>
</evidence>
<dbReference type="Pfam" id="PF08924">
    <property type="entry name" value="Rv2525c_GlyHyd-like"/>
    <property type="match status" value="1"/>
</dbReference>
<protein>
    <submittedName>
        <fullName evidence="2">DUF1906 domain-containing protein</fullName>
    </submittedName>
</protein>
<reference evidence="2" key="1">
    <citation type="submission" date="2021-11" db="EMBL/GenBank/DDBJ databases">
        <title>BS-T2-15 a new species belonging to the Comamonadaceae family isolated from the soil of a French oak forest.</title>
        <authorList>
            <person name="Mieszkin S."/>
            <person name="Alain K."/>
        </authorList>
    </citation>
    <scope>NUCLEOTIDE SEQUENCE</scope>
    <source>
        <strain evidence="2">BS-T2-15</strain>
    </source>
</reference>
<proteinExistence type="predicted"/>
<dbReference type="AlphaFoldDB" id="A0A9X2C2F8"/>
<dbReference type="InterPro" id="IPR015020">
    <property type="entry name" value="Rv2525c-like_Glyco_Hydro-like"/>
</dbReference>
<dbReference type="EMBL" id="JAJLJH010000013">
    <property type="protein sequence ID" value="MCK9689267.1"/>
    <property type="molecule type" value="Genomic_DNA"/>
</dbReference>
<accession>A0A9X2C2F8</accession>
<evidence type="ECO:0000313" key="3">
    <source>
        <dbReference type="Proteomes" id="UP001139353"/>
    </source>
</evidence>
<sequence length="231" mass="24608">MFFIGIDRDVMPSPAQLDALRSANSSVSWCGYYLAPAPRHSDTSWMGNRANLRANTWNPVPIFLPTPPATVVHTGGAGGSSGAAEATLALHLASGDGFPGGTYLYLDLESGDALSSDGEDYVEQWVQTLTNAGYNAGVYCSYLLAPQIAKVVDQLKPTPNVRIWAFRVMTTASHTLQPDLDEIVARDPAGSHAPQATLWQFEQNAVISAPGTAIDGLDLDVSFSNVQDPSL</sequence>
<comment type="caution">
    <text evidence="2">The sequence shown here is derived from an EMBL/GenBank/DDBJ whole genome shotgun (WGS) entry which is preliminary data.</text>
</comment>
<evidence type="ECO:0000259" key="1">
    <source>
        <dbReference type="Pfam" id="PF08924"/>
    </source>
</evidence>
<dbReference type="InterPro" id="IPR017853">
    <property type="entry name" value="GH"/>
</dbReference>
<feature type="domain" description="Rv2525c-like glycoside hydrolase-like" evidence="1">
    <location>
        <begin position="24"/>
        <end position="220"/>
    </location>
</feature>
<gene>
    <name evidence="2" type="ORF">LPC04_26415</name>
</gene>
<dbReference type="RefSeq" id="WP_275685319.1">
    <property type="nucleotide sequence ID" value="NZ_JAJLJH010000013.1"/>
</dbReference>
<keyword evidence="3" id="KW-1185">Reference proteome</keyword>
<dbReference type="SUPFAM" id="SSF51445">
    <property type="entry name" value="(Trans)glycosidases"/>
    <property type="match status" value="1"/>
</dbReference>